<dbReference type="Proteomes" id="UP001172159">
    <property type="component" value="Unassembled WGS sequence"/>
</dbReference>
<keyword evidence="3" id="KW-1185">Reference proteome</keyword>
<evidence type="ECO:0000313" key="3">
    <source>
        <dbReference type="Proteomes" id="UP001172159"/>
    </source>
</evidence>
<protein>
    <submittedName>
        <fullName evidence="2">Uncharacterized protein</fullName>
    </submittedName>
</protein>
<feature type="region of interest" description="Disordered" evidence="1">
    <location>
        <begin position="303"/>
        <end position="413"/>
    </location>
</feature>
<gene>
    <name evidence="2" type="ORF">B0T21DRAFT_338573</name>
</gene>
<feature type="compositionally biased region" description="Basic and acidic residues" evidence="1">
    <location>
        <begin position="469"/>
        <end position="479"/>
    </location>
</feature>
<sequence length="498" mass="55961">MSTIEEPWTLPELKIKKRTRYGRRDYQRFDHIASSHMRAGRGSIGKVEVDCRFMFTKSRWGVLGESQNPAGILFLDLDFHQPPDCKLESATVSVRLTEEDRDDARIEHRSSCPVKFTDHYGPRHIRGRKTLVQTRKIVNRTPNVNVLGYGAGGLGIDKEKIVSGGSRWNFEGHISSTKESIWYNTLQWELKENTFEFQPMHNNLIHTAFVLEHNATRFYMTVEISGKLAKLSDKFKKKLKFGDREKEIVTKIEWANGYSCPLRLDRMARELHLQMEYENMARIPMEMPDALPAHYRPVVTPSGVPVEHPIRPSVQTAQPAGRIEEVSSGTSDANVEPPQPERSLQLPAKDSLDSLRIVSGIIPPPAPEQASPEVDQISEPLGSTTCVNSSEDADEDEQSSGRNSSSTENAAVETSKEVGVIKDSLVGMGNPVLQWLRSIMLVWLAMLAHAIGASVVEAKPTFKKTIIESERAEKSKEPRSSQTTAFKRRDDIVPGDYS</sequence>
<evidence type="ECO:0000256" key="1">
    <source>
        <dbReference type="SAM" id="MobiDB-lite"/>
    </source>
</evidence>
<name>A0AA40AMW5_9PEZI</name>
<evidence type="ECO:0000313" key="2">
    <source>
        <dbReference type="EMBL" id="KAK0718778.1"/>
    </source>
</evidence>
<reference evidence="2" key="1">
    <citation type="submission" date="2023-06" db="EMBL/GenBank/DDBJ databases">
        <title>Genome-scale phylogeny and comparative genomics of the fungal order Sordariales.</title>
        <authorList>
            <consortium name="Lawrence Berkeley National Laboratory"/>
            <person name="Hensen N."/>
            <person name="Bonometti L."/>
            <person name="Westerberg I."/>
            <person name="Brannstrom I.O."/>
            <person name="Guillou S."/>
            <person name="Cros-Aarteil S."/>
            <person name="Calhoun S."/>
            <person name="Haridas S."/>
            <person name="Kuo A."/>
            <person name="Mondo S."/>
            <person name="Pangilinan J."/>
            <person name="Riley R."/>
            <person name="Labutti K."/>
            <person name="Andreopoulos B."/>
            <person name="Lipzen A."/>
            <person name="Chen C."/>
            <person name="Yanf M."/>
            <person name="Daum C."/>
            <person name="Ng V."/>
            <person name="Clum A."/>
            <person name="Steindorff A."/>
            <person name="Ohm R."/>
            <person name="Martin F."/>
            <person name="Silar P."/>
            <person name="Natvig D."/>
            <person name="Lalanne C."/>
            <person name="Gautier V."/>
            <person name="Ament-Velasquez S.L."/>
            <person name="Kruys A."/>
            <person name="Hutchinson M.I."/>
            <person name="Powell A.J."/>
            <person name="Barry K."/>
            <person name="Miller A.N."/>
            <person name="Grigoriev I.V."/>
            <person name="Debuchy R."/>
            <person name="Gladieux P."/>
            <person name="Thoren M.H."/>
            <person name="Johannesson H."/>
        </authorList>
    </citation>
    <scope>NUCLEOTIDE SEQUENCE</scope>
    <source>
        <strain evidence="2">CBS 540.89</strain>
    </source>
</reference>
<accession>A0AA40AMW5</accession>
<dbReference type="EMBL" id="JAUKTV010000013">
    <property type="protein sequence ID" value="KAK0718778.1"/>
    <property type="molecule type" value="Genomic_DNA"/>
</dbReference>
<dbReference type="AlphaFoldDB" id="A0AA40AMW5"/>
<comment type="caution">
    <text evidence="2">The sequence shown here is derived from an EMBL/GenBank/DDBJ whole genome shotgun (WGS) entry which is preliminary data.</text>
</comment>
<proteinExistence type="predicted"/>
<feature type="region of interest" description="Disordered" evidence="1">
    <location>
        <begin position="469"/>
        <end position="498"/>
    </location>
</feature>
<organism evidence="2 3">
    <name type="scientific">Apiosordaria backusii</name>
    <dbReference type="NCBI Taxonomy" id="314023"/>
    <lineage>
        <taxon>Eukaryota</taxon>
        <taxon>Fungi</taxon>
        <taxon>Dikarya</taxon>
        <taxon>Ascomycota</taxon>
        <taxon>Pezizomycotina</taxon>
        <taxon>Sordariomycetes</taxon>
        <taxon>Sordariomycetidae</taxon>
        <taxon>Sordariales</taxon>
        <taxon>Lasiosphaeriaceae</taxon>
        <taxon>Apiosordaria</taxon>
    </lineage>
</organism>